<reference evidence="1 2" key="1">
    <citation type="journal article" date="2020" name="G3 (Bethesda)">
        <title>CeMbio - The Caenorhabditis elegans Microbiome Resource.</title>
        <authorList>
            <person name="Dirksen P."/>
            <person name="Assie A."/>
            <person name="Zimmermann J."/>
            <person name="Zhang F."/>
            <person name="Tietje A.M."/>
            <person name="Marsh S.A."/>
            <person name="Felix M.A."/>
            <person name="Shapira M."/>
            <person name="Kaleta C."/>
            <person name="Schulenburg H."/>
            <person name="Samuel B."/>
        </authorList>
    </citation>
    <scope>NUCLEOTIDE SEQUENCE [LARGE SCALE GENOMIC DNA]</scope>
    <source>
        <strain evidence="1 2">BIGb0170</strain>
    </source>
</reference>
<dbReference type="AlphaFoldDB" id="A0A7G5E344"/>
<sequence>MNWTSDNYYFTKLKKEELFELIHFYLRTTAEYYNLDDSLNEEYTHHYKNLLGEDLSFFDTSIYYVLRDRKMHNIHASIRITYWDRETILPIQKLFSVSKEELLSQKVNHYWHIGRFIISKKIEGQRISILKKMLFDAFFPPHFLDNGLIIAECDKKLVNTLLKLGIPSYELGSPIIYLYSETLPIYIRTEWLDYFIQKNKVAQYCLANSDDSDSFAIKAKHMGFNDNNGGKNRVSN</sequence>
<evidence type="ECO:0000313" key="1">
    <source>
        <dbReference type="EMBL" id="QMV68419.1"/>
    </source>
</evidence>
<evidence type="ECO:0000313" key="2">
    <source>
        <dbReference type="Proteomes" id="UP000515450"/>
    </source>
</evidence>
<organism evidence="1 2">
    <name type="scientific">Sphingobacterium paramultivorum</name>
    <dbReference type="NCBI Taxonomy" id="2886510"/>
    <lineage>
        <taxon>Bacteria</taxon>
        <taxon>Pseudomonadati</taxon>
        <taxon>Bacteroidota</taxon>
        <taxon>Sphingobacteriia</taxon>
        <taxon>Sphingobacteriales</taxon>
        <taxon>Sphingobacteriaceae</taxon>
        <taxon>Sphingobacterium</taxon>
    </lineage>
</organism>
<protein>
    <recommendedName>
        <fullName evidence="3">GNAT family N-acetyltransferase</fullName>
    </recommendedName>
</protein>
<gene>
    <name evidence="1" type="ORF">HS960_12445</name>
</gene>
<proteinExistence type="predicted"/>
<dbReference type="Proteomes" id="UP000515450">
    <property type="component" value="Chromosome"/>
</dbReference>
<dbReference type="RefSeq" id="WP_182332875.1">
    <property type="nucleotide sequence ID" value="NZ_CP058555.1"/>
</dbReference>
<keyword evidence="2" id="KW-1185">Reference proteome</keyword>
<dbReference type="EMBL" id="CP058555">
    <property type="protein sequence ID" value="QMV68419.1"/>
    <property type="molecule type" value="Genomic_DNA"/>
</dbReference>
<accession>A0A7G5E344</accession>
<name>A0A7G5E344_9SPHI</name>
<evidence type="ECO:0008006" key="3">
    <source>
        <dbReference type="Google" id="ProtNLM"/>
    </source>
</evidence>